<keyword evidence="11" id="KW-1185">Reference proteome</keyword>
<evidence type="ECO:0000256" key="5">
    <source>
        <dbReference type="ARBA" id="ARBA00076741"/>
    </source>
</evidence>
<protein>
    <recommendedName>
        <fullName evidence="4">GTPase IMAP family member GIMD1</fullName>
    </recommendedName>
    <alternativeName>
        <fullName evidence="5">GIMAP family P-loop NTPase domain-containing protein 1</fullName>
    </alternativeName>
</protein>
<evidence type="ECO:0000313" key="11">
    <source>
        <dbReference type="Proteomes" id="UP000812440"/>
    </source>
</evidence>
<dbReference type="EMBL" id="JAACNH010000003">
    <property type="protein sequence ID" value="KAG8446510.1"/>
    <property type="molecule type" value="Genomic_DNA"/>
</dbReference>
<dbReference type="OrthoDB" id="8954335at2759"/>
<evidence type="ECO:0000313" key="10">
    <source>
        <dbReference type="EMBL" id="KAG8454119.1"/>
    </source>
</evidence>
<name>A0A8T2JSW5_9PIPI</name>
<dbReference type="Gene3D" id="3.40.50.300">
    <property type="entry name" value="P-loop containing nucleotide triphosphate hydrolases"/>
    <property type="match status" value="1"/>
</dbReference>
<dbReference type="Pfam" id="PF04548">
    <property type="entry name" value="AIG1"/>
    <property type="match status" value="1"/>
</dbReference>
<evidence type="ECO:0000313" key="9">
    <source>
        <dbReference type="EMBL" id="KAG8446510.1"/>
    </source>
</evidence>
<dbReference type="Proteomes" id="UP000812440">
    <property type="component" value="Chromosome 3"/>
</dbReference>
<keyword evidence="3" id="KW-0342">GTP-binding</keyword>
<dbReference type="FunFam" id="3.40.50.300:FF:001392">
    <property type="entry name" value="GTPase IMAP family member GIMD1"/>
    <property type="match status" value="1"/>
</dbReference>
<dbReference type="EMBL" id="JAACNH010000005">
    <property type="protein sequence ID" value="KAG8442774.1"/>
    <property type="molecule type" value="Genomic_DNA"/>
</dbReference>
<dbReference type="EMBL" id="JAACNH010000001">
    <property type="protein sequence ID" value="KAG8454119.1"/>
    <property type="molecule type" value="Genomic_DNA"/>
</dbReference>
<dbReference type="PROSITE" id="PS51720">
    <property type="entry name" value="G_AIG1"/>
    <property type="match status" value="1"/>
</dbReference>
<dbReference type="Proteomes" id="UP000812440">
    <property type="component" value="Chromosome 8_10"/>
</dbReference>
<evidence type="ECO:0000313" key="8">
    <source>
        <dbReference type="EMBL" id="KAG8442774.1"/>
    </source>
</evidence>
<proteinExistence type="inferred from homology"/>
<dbReference type="InterPro" id="IPR027417">
    <property type="entry name" value="P-loop_NTPase"/>
</dbReference>
<dbReference type="SUPFAM" id="SSF52540">
    <property type="entry name" value="P-loop containing nucleoside triphosphate hydrolases"/>
    <property type="match status" value="1"/>
</dbReference>
<dbReference type="EMBL" id="JAACNH010000006">
    <property type="protein sequence ID" value="KAG8439965.1"/>
    <property type="molecule type" value="Genomic_DNA"/>
</dbReference>
<dbReference type="InterPro" id="IPR006703">
    <property type="entry name" value="G_AIG1"/>
</dbReference>
<feature type="domain" description="AIG1-type G" evidence="6">
    <location>
        <begin position="6"/>
        <end position="215"/>
    </location>
</feature>
<dbReference type="Proteomes" id="UP000812440">
    <property type="component" value="Chromosome 1"/>
</dbReference>
<evidence type="ECO:0000313" key="7">
    <source>
        <dbReference type="EMBL" id="KAG8439965.1"/>
    </source>
</evidence>
<comment type="similarity">
    <text evidence="1">Belongs to the TRAFAC class TrmE-Era-EngA-EngB-Septin-like GTPase superfamily. AIG1/Toc34/Toc159-like paraseptin GTPase family. IAN subfamily.</text>
</comment>
<dbReference type="GO" id="GO:0005525">
    <property type="term" value="F:GTP binding"/>
    <property type="evidence" value="ECO:0007669"/>
    <property type="project" value="UniProtKB-KW"/>
</dbReference>
<gene>
    <name evidence="10" type="ORF">GDO86_000674</name>
    <name evidence="7" type="ORF">GDO86_005943</name>
    <name evidence="8" type="ORF">GDO86_011549</name>
    <name evidence="9" type="ORF">GDO86_014098</name>
</gene>
<accession>A0A8T2JSW5</accession>
<dbReference type="Proteomes" id="UP000812440">
    <property type="component" value="Chromosome 6"/>
</dbReference>
<comment type="caution">
    <text evidence="9">The sequence shown here is derived from an EMBL/GenBank/DDBJ whole genome shotgun (WGS) entry which is preliminary data.</text>
</comment>
<dbReference type="PANTHER" id="PTHR10903:SF103">
    <property type="entry name" value="GTPASE IMAP FAMILY MEMBER GIMD1"/>
    <property type="match status" value="1"/>
</dbReference>
<evidence type="ECO:0000256" key="1">
    <source>
        <dbReference type="ARBA" id="ARBA00008535"/>
    </source>
</evidence>
<sequence length="215" mass="24610">MDDTNEITINLLLLGRTKSGKSSLGNSLLGSGEFESEFSPWSVTNECQLCRAHIHNFARRMGKGLSLNLRVLDTPGFAHSNMSQDEVKQSIRKDLAKQFSEGLHMALFIIRTDISFCEEDNQLAVKLTEDLLGPKWKDFTSIVFTYGDKLQQANITEEEYLISAPKNLSALIGNLHNQYIFRDPQDKTLRQERDILANYILNYVRQNNYQTLQFK</sequence>
<dbReference type="InterPro" id="IPR045058">
    <property type="entry name" value="GIMA/IAN/Toc"/>
</dbReference>
<evidence type="ECO:0000256" key="2">
    <source>
        <dbReference type="ARBA" id="ARBA00022741"/>
    </source>
</evidence>
<reference evidence="9" key="1">
    <citation type="thesis" date="2020" institute="ProQuest LLC" country="789 East Eisenhower Parkway, Ann Arbor, MI, USA">
        <title>Comparative Genomics and Chromosome Evolution.</title>
        <authorList>
            <person name="Mudd A.B."/>
        </authorList>
    </citation>
    <scope>NUCLEOTIDE SEQUENCE</scope>
    <source>
        <strain evidence="9">Female2</strain>
        <tissue evidence="9">Blood</tissue>
    </source>
</reference>
<dbReference type="AlphaFoldDB" id="A0A8T2JSW5"/>
<evidence type="ECO:0000259" key="6">
    <source>
        <dbReference type="PROSITE" id="PS51720"/>
    </source>
</evidence>
<evidence type="ECO:0000256" key="4">
    <source>
        <dbReference type="ARBA" id="ARBA00067123"/>
    </source>
</evidence>
<dbReference type="PANTHER" id="PTHR10903">
    <property type="entry name" value="GTPASE, IMAP FAMILY MEMBER-RELATED"/>
    <property type="match status" value="1"/>
</dbReference>
<evidence type="ECO:0000256" key="3">
    <source>
        <dbReference type="ARBA" id="ARBA00023134"/>
    </source>
</evidence>
<organism evidence="9 11">
    <name type="scientific">Hymenochirus boettgeri</name>
    <name type="common">Congo dwarf clawed frog</name>
    <dbReference type="NCBI Taxonomy" id="247094"/>
    <lineage>
        <taxon>Eukaryota</taxon>
        <taxon>Metazoa</taxon>
        <taxon>Chordata</taxon>
        <taxon>Craniata</taxon>
        <taxon>Vertebrata</taxon>
        <taxon>Euteleostomi</taxon>
        <taxon>Amphibia</taxon>
        <taxon>Batrachia</taxon>
        <taxon>Anura</taxon>
        <taxon>Pipoidea</taxon>
        <taxon>Pipidae</taxon>
        <taxon>Pipinae</taxon>
        <taxon>Hymenochirus</taxon>
    </lineage>
</organism>
<keyword evidence="2" id="KW-0547">Nucleotide-binding</keyword>